<dbReference type="SMART" id="SM00267">
    <property type="entry name" value="GGDEF"/>
    <property type="match status" value="1"/>
</dbReference>
<evidence type="ECO:0000313" key="6">
    <source>
        <dbReference type="Proteomes" id="UP000006431"/>
    </source>
</evidence>
<accession>B6BJ77</accession>
<sequence>MEKSSSNLKLANSTKPMFFTILGIISFITIFFLYMGYLHHKFVLELILKEEQNIASKIYSNTLRNVVLRYESVANNILINEEIIDAFEHNDRKELLNLTAPIYKKLSDENPYLKIMHFHTKDTKSFLRLHKPEKFGDDLSSIRHMINKVNKTKTKQIAMEAGRYGVYYRLALPVFNKKDDFLGVFEFGININYILDTFNKNYDFQSLLLLKKNIFEIIYENNKNITYSSYSNDYYSIESDLNHLCACKTSTLCNCTTAPVCNCKDDKGCNCIATTIKTDSLSIIKNKGSSSVIFTVNTIKDISNKEIGKILFVKNLNFYTDKLDMIKNISIVSGIVLLLLSLYMMRKIFNNYINIVNSYQSKLEIKNRTLLKLVNVDHLTKIHNRKSIETILIKELKRAKRYNHELSLIIFDIDNFKNINDTYGHNIGDKVLKSIAKVVANSIRESDYFGRWGGEEFIVISTETSMDNALLVAEKIRESISTYDFEEAEKITCSIGVAEYTSEDTHQSIVHNADTALYKAKHSGKNRVIFHEHS</sequence>
<dbReference type="PATRIC" id="fig|929558.5.peg.2062"/>
<dbReference type="PANTHER" id="PTHR45138:SF9">
    <property type="entry name" value="DIGUANYLATE CYCLASE DGCM-RELATED"/>
    <property type="match status" value="1"/>
</dbReference>
<dbReference type="AlphaFoldDB" id="B6BJ77"/>
<dbReference type="RefSeq" id="WP_008336045.1">
    <property type="nucleotide sequence ID" value="NZ_AFRZ01000001.1"/>
</dbReference>
<dbReference type="InterPro" id="IPR029151">
    <property type="entry name" value="Sensor-like_sf"/>
</dbReference>
<dbReference type="STRING" id="929558.SMGD1_2071"/>
<dbReference type="SUPFAM" id="SSF103190">
    <property type="entry name" value="Sensory domain-like"/>
    <property type="match status" value="1"/>
</dbReference>
<dbReference type="InterPro" id="IPR043128">
    <property type="entry name" value="Rev_trsase/Diguanyl_cyclase"/>
</dbReference>
<feature type="transmembrane region" description="Helical" evidence="3">
    <location>
        <begin position="17"/>
        <end position="37"/>
    </location>
</feature>
<keyword evidence="3" id="KW-1133">Transmembrane helix</keyword>
<evidence type="ECO:0000259" key="4">
    <source>
        <dbReference type="PROSITE" id="PS50887"/>
    </source>
</evidence>
<reference evidence="5 6" key="1">
    <citation type="journal article" date="2012" name="Proc. Natl. Acad. Sci. U.S.A.">
        <title>Genome and physiology of a model Epsilonproteobacterium responsible for sulfide detoxification in marine oxygen depletion zones.</title>
        <authorList>
            <person name="Grote J."/>
            <person name="Schott T."/>
            <person name="Bruckner C.G."/>
            <person name="Glockner F.O."/>
            <person name="Jost G."/>
            <person name="Teeling H."/>
            <person name="Labrenz M."/>
            <person name="Jurgens K."/>
        </authorList>
    </citation>
    <scope>NUCLEOTIDE SEQUENCE [LARGE SCALE GENOMIC DNA]</scope>
    <source>
        <strain evidence="5 6">GD1</strain>
    </source>
</reference>
<dbReference type="NCBIfam" id="TIGR00254">
    <property type="entry name" value="GGDEF"/>
    <property type="match status" value="1"/>
</dbReference>
<dbReference type="SUPFAM" id="SSF55073">
    <property type="entry name" value="Nucleotide cyclase"/>
    <property type="match status" value="1"/>
</dbReference>
<accession>H1FX98</accession>
<dbReference type="EMBL" id="AFRZ01000001">
    <property type="protein sequence ID" value="EHP30594.1"/>
    <property type="molecule type" value="Genomic_DNA"/>
</dbReference>
<dbReference type="PROSITE" id="PS50887">
    <property type="entry name" value="GGDEF"/>
    <property type="match status" value="1"/>
</dbReference>
<keyword evidence="3" id="KW-0812">Transmembrane</keyword>
<dbReference type="InterPro" id="IPR029150">
    <property type="entry name" value="dCache_3"/>
</dbReference>
<dbReference type="Pfam" id="PF14827">
    <property type="entry name" value="dCache_3"/>
    <property type="match status" value="1"/>
</dbReference>
<organism evidence="5 6">
    <name type="scientific">Sulfurimonas gotlandica (strain DSM 19862 / JCM 16533 / GD1)</name>
    <dbReference type="NCBI Taxonomy" id="929558"/>
    <lineage>
        <taxon>Bacteria</taxon>
        <taxon>Pseudomonadati</taxon>
        <taxon>Campylobacterota</taxon>
        <taxon>Epsilonproteobacteria</taxon>
        <taxon>Campylobacterales</taxon>
        <taxon>Sulfurimonadaceae</taxon>
        <taxon>Sulfurimonas</taxon>
    </lineage>
</organism>
<keyword evidence="6" id="KW-1185">Reference proteome</keyword>
<protein>
    <recommendedName>
        <fullName evidence="1">diguanylate cyclase</fullName>
        <ecNumber evidence="1">2.7.7.65</ecNumber>
    </recommendedName>
</protein>
<dbReference type="OrthoDB" id="7323245at2"/>
<dbReference type="InterPro" id="IPR000160">
    <property type="entry name" value="GGDEF_dom"/>
</dbReference>
<dbReference type="FunFam" id="3.30.70.270:FF:000001">
    <property type="entry name" value="Diguanylate cyclase domain protein"/>
    <property type="match status" value="1"/>
</dbReference>
<name>B6BJ77_SULGG</name>
<dbReference type="GO" id="GO:0052621">
    <property type="term" value="F:diguanylate cyclase activity"/>
    <property type="evidence" value="ECO:0007669"/>
    <property type="project" value="UniProtKB-EC"/>
</dbReference>
<evidence type="ECO:0000256" key="2">
    <source>
        <dbReference type="ARBA" id="ARBA00034247"/>
    </source>
</evidence>
<evidence type="ECO:0000313" key="5">
    <source>
        <dbReference type="EMBL" id="EHP30594.1"/>
    </source>
</evidence>
<dbReference type="EC" id="2.7.7.65" evidence="1"/>
<dbReference type="HOGENOM" id="CLU_027484_0_0_7"/>
<keyword evidence="3" id="KW-0472">Membrane</keyword>
<gene>
    <name evidence="5" type="ORF">SMGD1_2071</name>
</gene>
<dbReference type="Gene3D" id="3.30.70.270">
    <property type="match status" value="1"/>
</dbReference>
<dbReference type="CDD" id="cd01949">
    <property type="entry name" value="GGDEF"/>
    <property type="match status" value="1"/>
</dbReference>
<dbReference type="InterPro" id="IPR029787">
    <property type="entry name" value="Nucleotide_cyclase"/>
</dbReference>
<comment type="caution">
    <text evidence="5">The sequence shown here is derived from an EMBL/GenBank/DDBJ whole genome shotgun (WGS) entry which is preliminary data.</text>
</comment>
<dbReference type="PANTHER" id="PTHR45138">
    <property type="entry name" value="REGULATORY COMPONENTS OF SENSORY TRANSDUCTION SYSTEM"/>
    <property type="match status" value="1"/>
</dbReference>
<dbReference type="Pfam" id="PF00990">
    <property type="entry name" value="GGDEF"/>
    <property type="match status" value="1"/>
</dbReference>
<dbReference type="eggNOG" id="COG3706">
    <property type="taxonomic scope" value="Bacteria"/>
</dbReference>
<evidence type="ECO:0000256" key="3">
    <source>
        <dbReference type="SAM" id="Phobius"/>
    </source>
</evidence>
<feature type="domain" description="GGDEF" evidence="4">
    <location>
        <begin position="404"/>
        <end position="533"/>
    </location>
</feature>
<evidence type="ECO:0000256" key="1">
    <source>
        <dbReference type="ARBA" id="ARBA00012528"/>
    </source>
</evidence>
<dbReference type="Proteomes" id="UP000006431">
    <property type="component" value="Unassembled WGS sequence"/>
</dbReference>
<proteinExistence type="predicted"/>
<comment type="catalytic activity">
    <reaction evidence="2">
        <text>2 GTP = 3',3'-c-di-GMP + 2 diphosphate</text>
        <dbReference type="Rhea" id="RHEA:24898"/>
        <dbReference type="ChEBI" id="CHEBI:33019"/>
        <dbReference type="ChEBI" id="CHEBI:37565"/>
        <dbReference type="ChEBI" id="CHEBI:58805"/>
        <dbReference type="EC" id="2.7.7.65"/>
    </reaction>
</comment>
<dbReference type="InterPro" id="IPR050469">
    <property type="entry name" value="Diguanylate_Cyclase"/>
</dbReference>